<keyword evidence="9" id="KW-0479">Metal-binding</keyword>
<dbReference type="InterPro" id="IPR018109">
    <property type="entry name" value="Folylpolyglutamate_synth_CS"/>
</dbReference>
<evidence type="ECO:0000256" key="3">
    <source>
        <dbReference type="ARBA" id="ARBA00005150"/>
    </source>
</evidence>
<dbReference type="PANTHER" id="PTHR11136">
    <property type="entry name" value="FOLYLPOLYGLUTAMATE SYNTHASE-RELATED"/>
    <property type="match status" value="1"/>
</dbReference>
<dbReference type="RefSeq" id="WP_213258796.1">
    <property type="nucleotide sequence ID" value="NZ_JAGYWA010000006.1"/>
</dbReference>
<keyword evidence="10 21" id="KW-0547">Nucleotide-binding</keyword>
<evidence type="ECO:0000313" key="25">
    <source>
        <dbReference type="Proteomes" id="UP001595935"/>
    </source>
</evidence>
<dbReference type="GO" id="GO:0016874">
    <property type="term" value="F:ligase activity"/>
    <property type="evidence" value="ECO:0007669"/>
    <property type="project" value="UniProtKB-KW"/>
</dbReference>
<dbReference type="PANTHER" id="PTHR11136:SF0">
    <property type="entry name" value="DIHYDROFOLATE SYNTHETASE-RELATED"/>
    <property type="match status" value="1"/>
</dbReference>
<comment type="catalytic activity">
    <reaction evidence="19">
        <text>(6R)-5,10-methylenetetrahydrofolyl-(gamma-L-Glu)(n) + L-glutamate + ATP = (6R)-5,10-methylenetetrahydrofolyl-(gamma-L-Glu)(n+1) + ADP + phosphate + H(+)</text>
        <dbReference type="Rhea" id="RHEA:51912"/>
        <dbReference type="Rhea" id="RHEA-COMP:13257"/>
        <dbReference type="Rhea" id="RHEA-COMP:13258"/>
        <dbReference type="ChEBI" id="CHEBI:15378"/>
        <dbReference type="ChEBI" id="CHEBI:29985"/>
        <dbReference type="ChEBI" id="CHEBI:30616"/>
        <dbReference type="ChEBI" id="CHEBI:43474"/>
        <dbReference type="ChEBI" id="CHEBI:136572"/>
        <dbReference type="ChEBI" id="CHEBI:456216"/>
        <dbReference type="EC" id="6.3.2.17"/>
    </reaction>
</comment>
<organism evidence="24 25">
    <name type="scientific">Flavobacterium branchiicola</name>
    <dbReference type="NCBI Taxonomy" id="1114875"/>
    <lineage>
        <taxon>Bacteria</taxon>
        <taxon>Pseudomonadati</taxon>
        <taxon>Bacteroidota</taxon>
        <taxon>Flavobacteriia</taxon>
        <taxon>Flavobacteriales</taxon>
        <taxon>Flavobacteriaceae</taxon>
        <taxon>Flavobacterium</taxon>
    </lineage>
</organism>
<dbReference type="PIRSF" id="PIRSF001563">
    <property type="entry name" value="Folylpolyglu_synth"/>
    <property type="match status" value="1"/>
</dbReference>
<comment type="catalytic activity">
    <reaction evidence="18">
        <text>10-formyltetrahydrofolyl-(gamma-L-Glu)(n) + L-glutamate + ATP = 10-formyltetrahydrofolyl-(gamma-L-Glu)(n+1) + ADP + phosphate + H(+)</text>
        <dbReference type="Rhea" id="RHEA:51904"/>
        <dbReference type="Rhea" id="RHEA-COMP:13088"/>
        <dbReference type="Rhea" id="RHEA-COMP:14300"/>
        <dbReference type="ChEBI" id="CHEBI:15378"/>
        <dbReference type="ChEBI" id="CHEBI:29985"/>
        <dbReference type="ChEBI" id="CHEBI:30616"/>
        <dbReference type="ChEBI" id="CHEBI:43474"/>
        <dbReference type="ChEBI" id="CHEBI:134413"/>
        <dbReference type="ChEBI" id="CHEBI:456216"/>
        <dbReference type="EC" id="6.3.2.17"/>
    </reaction>
</comment>
<dbReference type="InterPro" id="IPR013221">
    <property type="entry name" value="Mur_ligase_cen"/>
</dbReference>
<dbReference type="InterPro" id="IPR001645">
    <property type="entry name" value="Folylpolyglutamate_synth"/>
</dbReference>
<comment type="similarity">
    <text evidence="4 21">Belongs to the folylpolyglutamate synthase family.</text>
</comment>
<comment type="catalytic activity">
    <reaction evidence="20">
        <text>7,8-dihydropteroate + L-glutamate + ATP = 7,8-dihydrofolate + ADP + phosphate + H(+)</text>
        <dbReference type="Rhea" id="RHEA:23584"/>
        <dbReference type="ChEBI" id="CHEBI:15378"/>
        <dbReference type="ChEBI" id="CHEBI:17839"/>
        <dbReference type="ChEBI" id="CHEBI:29985"/>
        <dbReference type="ChEBI" id="CHEBI:30616"/>
        <dbReference type="ChEBI" id="CHEBI:43474"/>
        <dbReference type="ChEBI" id="CHEBI:57451"/>
        <dbReference type="ChEBI" id="CHEBI:456216"/>
        <dbReference type="EC" id="6.3.2.12"/>
    </reaction>
</comment>
<proteinExistence type="inferred from homology"/>
<evidence type="ECO:0000256" key="6">
    <source>
        <dbReference type="ARBA" id="ARBA00013025"/>
    </source>
</evidence>
<feature type="domain" description="Mur ligase C-terminal" evidence="22">
    <location>
        <begin position="281"/>
        <end position="398"/>
    </location>
</feature>
<evidence type="ECO:0000256" key="21">
    <source>
        <dbReference type="PIRNR" id="PIRNR001563"/>
    </source>
</evidence>
<dbReference type="PROSITE" id="PS01011">
    <property type="entry name" value="FOLYLPOLYGLU_SYNT_1"/>
    <property type="match status" value="1"/>
</dbReference>
<evidence type="ECO:0000256" key="8">
    <source>
        <dbReference type="ARBA" id="ARBA00022598"/>
    </source>
</evidence>
<evidence type="ECO:0000256" key="15">
    <source>
        <dbReference type="ARBA" id="ARBA00030592"/>
    </source>
</evidence>
<evidence type="ECO:0000256" key="13">
    <source>
        <dbReference type="ARBA" id="ARBA00022909"/>
    </source>
</evidence>
<dbReference type="SUPFAM" id="SSF53623">
    <property type="entry name" value="MurD-like peptide ligases, catalytic domain"/>
    <property type="match status" value="1"/>
</dbReference>
<evidence type="ECO:0000256" key="1">
    <source>
        <dbReference type="ARBA" id="ARBA00002714"/>
    </source>
</evidence>
<accession>A0ABV9PHF4</accession>
<feature type="domain" description="Mur ligase central" evidence="23">
    <location>
        <begin position="51"/>
        <end position="190"/>
    </location>
</feature>
<evidence type="ECO:0000256" key="20">
    <source>
        <dbReference type="ARBA" id="ARBA00049161"/>
    </source>
</evidence>
<evidence type="ECO:0000256" key="5">
    <source>
        <dbReference type="ARBA" id="ARBA00013023"/>
    </source>
</evidence>
<protein>
    <recommendedName>
        <fullName evidence="7">Dihydrofolate synthase/folylpolyglutamate synthase</fullName>
        <ecNumber evidence="5">6.3.2.12</ecNumber>
        <ecNumber evidence="6">6.3.2.17</ecNumber>
    </recommendedName>
    <alternativeName>
        <fullName evidence="16">Folylpoly-gamma-glutamate synthetase-dihydrofolate synthetase</fullName>
    </alternativeName>
    <alternativeName>
        <fullName evidence="14">Folylpolyglutamate synthetase</fullName>
    </alternativeName>
    <alternativeName>
        <fullName evidence="15">Tetrahydrofolylpolyglutamate synthase</fullName>
    </alternativeName>
</protein>
<comment type="function">
    <text evidence="1">Functions in two distinct reactions of the de novo folate biosynthetic pathway. Catalyzes the addition of a glutamate residue to dihydropteroate (7,8-dihydropteroate or H2Pte) to form dihydrofolate (7,8-dihydrofolate monoglutamate or H2Pte-Glu). Also catalyzes successive additions of L-glutamate to tetrahydrofolate or 10-formyltetrahydrofolate or 5,10-methylenetetrahydrofolate, leading to folylpolyglutamate derivatives.</text>
</comment>
<evidence type="ECO:0000256" key="9">
    <source>
        <dbReference type="ARBA" id="ARBA00022723"/>
    </source>
</evidence>
<dbReference type="Proteomes" id="UP001595935">
    <property type="component" value="Unassembled WGS sequence"/>
</dbReference>
<dbReference type="Gene3D" id="3.40.1190.10">
    <property type="entry name" value="Mur-like, catalytic domain"/>
    <property type="match status" value="1"/>
</dbReference>
<dbReference type="Pfam" id="PF02875">
    <property type="entry name" value="Mur_ligase_C"/>
    <property type="match status" value="1"/>
</dbReference>
<dbReference type="Pfam" id="PF08245">
    <property type="entry name" value="Mur_ligase_M"/>
    <property type="match status" value="1"/>
</dbReference>
<comment type="pathway">
    <text evidence="2">Cofactor biosynthesis; tetrahydrofolate biosynthesis; 7,8-dihydrofolate from 2-amino-4-hydroxy-6-hydroxymethyl-7,8-dihydropteridine diphosphate and 4-aminobenzoate: step 2/2.</text>
</comment>
<sequence length="408" mass="45533">MNYQETTNWMFNQLPMYQLQGASAYKEDLTNIKLLAAHLGNPENGLKCIHVAGTNGKGSTSHMLSSVLQEAGYKVGLYTSPHLKDFRERIKINGEEISEDFVIEFIDKHKTFFEANDMSFFEMSVGLAFDYFASRKVDIAIIEVGLGGRLDATNIITPLVAVITNIDLDHTQFLGNTPALIAGEKAGIIKPEIPVVIGEYTYETQPVFLAKAKEKKAPIYFAADLIAEVFPSDLIGDYQFHNKKTVQQTIQILNETTNFKVAEESLKSGLLNVVKNTGLQGRWQQLGENPKIICDTAHNKHGLAVVMNQIQKETFDHLHIVLGVVNDKDLDSILPLFPKKAQYYFCRPDSSRGLSTEILQDAAKKHDLLGEKYDSVEKAFHEAKKNATKNDFIYVGGSTFVVAELPLK</sequence>
<keyword evidence="11 21" id="KW-0067">ATP-binding</keyword>
<evidence type="ECO:0000256" key="12">
    <source>
        <dbReference type="ARBA" id="ARBA00022842"/>
    </source>
</evidence>
<name>A0ABV9PHF4_9FLAO</name>
<evidence type="ECO:0000256" key="10">
    <source>
        <dbReference type="ARBA" id="ARBA00022741"/>
    </source>
</evidence>
<dbReference type="NCBIfam" id="TIGR01499">
    <property type="entry name" value="folC"/>
    <property type="match status" value="1"/>
</dbReference>
<dbReference type="InterPro" id="IPR036565">
    <property type="entry name" value="Mur-like_cat_sf"/>
</dbReference>
<evidence type="ECO:0000259" key="22">
    <source>
        <dbReference type="Pfam" id="PF02875"/>
    </source>
</evidence>
<dbReference type="SUPFAM" id="SSF53244">
    <property type="entry name" value="MurD-like peptide ligases, peptide-binding domain"/>
    <property type="match status" value="1"/>
</dbReference>
<evidence type="ECO:0000256" key="11">
    <source>
        <dbReference type="ARBA" id="ARBA00022840"/>
    </source>
</evidence>
<reference evidence="25" key="1">
    <citation type="journal article" date="2019" name="Int. J. Syst. Evol. Microbiol.">
        <title>The Global Catalogue of Microorganisms (GCM) 10K type strain sequencing project: providing services to taxonomists for standard genome sequencing and annotation.</title>
        <authorList>
            <consortium name="The Broad Institute Genomics Platform"/>
            <consortium name="The Broad Institute Genome Sequencing Center for Infectious Disease"/>
            <person name="Wu L."/>
            <person name="Ma J."/>
        </authorList>
    </citation>
    <scope>NUCLEOTIDE SEQUENCE [LARGE SCALE GENOMIC DNA]</scope>
    <source>
        <strain evidence="25">WYCCWR 13023</strain>
    </source>
</reference>
<comment type="pathway">
    <text evidence="3">Cofactor biosynthesis; tetrahydrofolylpolyglutamate biosynthesis.</text>
</comment>
<keyword evidence="13" id="KW-0289">Folate biosynthesis</keyword>
<evidence type="ECO:0000256" key="19">
    <source>
        <dbReference type="ARBA" id="ARBA00049035"/>
    </source>
</evidence>
<keyword evidence="8 21" id="KW-0436">Ligase</keyword>
<evidence type="ECO:0000256" key="7">
    <source>
        <dbReference type="ARBA" id="ARBA00019357"/>
    </source>
</evidence>
<evidence type="ECO:0000256" key="18">
    <source>
        <dbReference type="ARBA" id="ARBA00047808"/>
    </source>
</evidence>
<dbReference type="InterPro" id="IPR036615">
    <property type="entry name" value="Mur_ligase_C_dom_sf"/>
</dbReference>
<evidence type="ECO:0000256" key="17">
    <source>
        <dbReference type="ARBA" id="ARBA00047493"/>
    </source>
</evidence>
<evidence type="ECO:0000313" key="24">
    <source>
        <dbReference type="EMBL" id="MFC4748826.1"/>
    </source>
</evidence>
<dbReference type="EC" id="6.3.2.12" evidence="5"/>
<comment type="catalytic activity">
    <reaction evidence="17">
        <text>(6S)-5,6,7,8-tetrahydrofolyl-(gamma-L-Glu)(n) + L-glutamate + ATP = (6S)-5,6,7,8-tetrahydrofolyl-(gamma-L-Glu)(n+1) + ADP + phosphate + H(+)</text>
        <dbReference type="Rhea" id="RHEA:10580"/>
        <dbReference type="Rhea" id="RHEA-COMP:14738"/>
        <dbReference type="Rhea" id="RHEA-COMP:14740"/>
        <dbReference type="ChEBI" id="CHEBI:15378"/>
        <dbReference type="ChEBI" id="CHEBI:29985"/>
        <dbReference type="ChEBI" id="CHEBI:30616"/>
        <dbReference type="ChEBI" id="CHEBI:43474"/>
        <dbReference type="ChEBI" id="CHEBI:141005"/>
        <dbReference type="ChEBI" id="CHEBI:456216"/>
        <dbReference type="EC" id="6.3.2.17"/>
    </reaction>
</comment>
<evidence type="ECO:0000256" key="16">
    <source>
        <dbReference type="ARBA" id="ARBA00032510"/>
    </source>
</evidence>
<dbReference type="PROSITE" id="PS01012">
    <property type="entry name" value="FOLYLPOLYGLU_SYNT_2"/>
    <property type="match status" value="1"/>
</dbReference>
<evidence type="ECO:0000256" key="2">
    <source>
        <dbReference type="ARBA" id="ARBA00004799"/>
    </source>
</evidence>
<dbReference type="InterPro" id="IPR004101">
    <property type="entry name" value="Mur_ligase_C"/>
</dbReference>
<keyword evidence="12" id="KW-0460">Magnesium</keyword>
<comment type="caution">
    <text evidence="24">The sequence shown here is derived from an EMBL/GenBank/DDBJ whole genome shotgun (WGS) entry which is preliminary data.</text>
</comment>
<keyword evidence="25" id="KW-1185">Reference proteome</keyword>
<evidence type="ECO:0000256" key="14">
    <source>
        <dbReference type="ARBA" id="ARBA00030048"/>
    </source>
</evidence>
<dbReference type="EC" id="6.3.2.17" evidence="6"/>
<gene>
    <name evidence="24" type="ORF">ACFO5S_15340</name>
</gene>
<evidence type="ECO:0000256" key="4">
    <source>
        <dbReference type="ARBA" id="ARBA00008276"/>
    </source>
</evidence>
<evidence type="ECO:0000259" key="23">
    <source>
        <dbReference type="Pfam" id="PF08245"/>
    </source>
</evidence>
<dbReference type="EMBL" id="JBHSGV010000006">
    <property type="protein sequence ID" value="MFC4748826.1"/>
    <property type="molecule type" value="Genomic_DNA"/>
</dbReference>
<dbReference type="Gene3D" id="3.90.190.20">
    <property type="entry name" value="Mur ligase, C-terminal domain"/>
    <property type="match status" value="1"/>
</dbReference>